<dbReference type="CDD" id="cd00093">
    <property type="entry name" value="HTH_XRE"/>
    <property type="match status" value="1"/>
</dbReference>
<protein>
    <recommendedName>
        <fullName evidence="1">HTH cro/C1-type domain-containing protein</fullName>
    </recommendedName>
</protein>
<dbReference type="InterPro" id="IPR010982">
    <property type="entry name" value="Lambda_DNA-bd_dom_sf"/>
</dbReference>
<keyword evidence="3" id="KW-1185">Reference proteome</keyword>
<dbReference type="AlphaFoldDB" id="A0A7I7Q6Z4"/>
<sequence>MNGGMVTRRRTSTDGQVSTTDLADKLNKLFEVMHSPSEPVLSNAAAAEAITEKTGVSISPAYLWQLRSGLKTNPTVAHLRAIAEFFGVSASYLIDAEVDEHLEAQLGLLQALRDAGVRDLATRASGLTGAALTNLVAMVDHVRELEKLPPLEPAPGGGDDHS</sequence>
<dbReference type="GO" id="GO:0003677">
    <property type="term" value="F:DNA binding"/>
    <property type="evidence" value="ECO:0007669"/>
    <property type="project" value="InterPro"/>
</dbReference>
<name>A0A7I7Q6Z4_9MYCO</name>
<accession>A0A7I7Q6Z4</accession>
<dbReference type="Proteomes" id="UP000467130">
    <property type="component" value="Chromosome"/>
</dbReference>
<feature type="domain" description="HTH cro/C1-type" evidence="1">
    <location>
        <begin position="52"/>
        <end position="93"/>
    </location>
</feature>
<dbReference type="InterPro" id="IPR001387">
    <property type="entry name" value="Cro/C1-type_HTH"/>
</dbReference>
<evidence type="ECO:0000313" key="3">
    <source>
        <dbReference type="Proteomes" id="UP000467130"/>
    </source>
</evidence>
<evidence type="ECO:0000259" key="1">
    <source>
        <dbReference type="PROSITE" id="PS50943"/>
    </source>
</evidence>
<dbReference type="EMBL" id="AP022587">
    <property type="protein sequence ID" value="BBY22049.1"/>
    <property type="molecule type" value="Genomic_DNA"/>
</dbReference>
<dbReference type="Gene3D" id="1.10.260.40">
    <property type="entry name" value="lambda repressor-like DNA-binding domains"/>
    <property type="match status" value="1"/>
</dbReference>
<dbReference type="PROSITE" id="PS50943">
    <property type="entry name" value="HTH_CROC1"/>
    <property type="match status" value="1"/>
</dbReference>
<dbReference type="KEGG" id="msto:MSTO_22540"/>
<organism evidence="2 3">
    <name type="scientific">Mycobacterium stomatepiae</name>
    <dbReference type="NCBI Taxonomy" id="470076"/>
    <lineage>
        <taxon>Bacteria</taxon>
        <taxon>Bacillati</taxon>
        <taxon>Actinomycetota</taxon>
        <taxon>Actinomycetes</taxon>
        <taxon>Mycobacteriales</taxon>
        <taxon>Mycobacteriaceae</taxon>
        <taxon>Mycobacterium</taxon>
        <taxon>Mycobacterium simiae complex</taxon>
    </lineage>
</organism>
<proteinExistence type="predicted"/>
<gene>
    <name evidence="2" type="ORF">MSTO_22540</name>
</gene>
<evidence type="ECO:0000313" key="2">
    <source>
        <dbReference type="EMBL" id="BBY22049.1"/>
    </source>
</evidence>
<reference evidence="2 3" key="1">
    <citation type="journal article" date="2019" name="Emerg. Microbes Infect.">
        <title>Comprehensive subspecies identification of 175 nontuberculous mycobacteria species based on 7547 genomic profiles.</title>
        <authorList>
            <person name="Matsumoto Y."/>
            <person name="Kinjo T."/>
            <person name="Motooka D."/>
            <person name="Nabeya D."/>
            <person name="Jung N."/>
            <person name="Uechi K."/>
            <person name="Horii T."/>
            <person name="Iida T."/>
            <person name="Fujita J."/>
            <person name="Nakamura S."/>
        </authorList>
    </citation>
    <scope>NUCLEOTIDE SEQUENCE [LARGE SCALE GENOMIC DNA]</scope>
    <source>
        <strain evidence="2 3">JCM 17783</strain>
    </source>
</reference>
<dbReference type="SUPFAM" id="SSF47413">
    <property type="entry name" value="lambda repressor-like DNA-binding domains"/>
    <property type="match status" value="1"/>
</dbReference>